<feature type="coiled-coil region" evidence="1">
    <location>
        <begin position="105"/>
        <end position="160"/>
    </location>
</feature>
<feature type="compositionally biased region" description="Polar residues" evidence="2">
    <location>
        <begin position="82"/>
        <end position="91"/>
    </location>
</feature>
<evidence type="ECO:0000256" key="2">
    <source>
        <dbReference type="SAM" id="MobiDB-lite"/>
    </source>
</evidence>
<proteinExistence type="predicted"/>
<sequence length="169" mass="20044">MFELANEENIRLRNQLQAERNEYHESIKHKTEALTFVRRENKYLRSALSRIQMLSNTNAAYNQEKRRRQSTGEITMLFPPRDTNSSSYEEPSMTLSNRAFHGSVALSYERKIKILLDEIEGMQADEEIMYMKRNKLVTKNAMLEQQLLSREESVKQLEHDLRIMQLQCQ</sequence>
<keyword evidence="1" id="KW-0175">Coiled coil</keyword>
<evidence type="ECO:0000313" key="4">
    <source>
        <dbReference type="Proteomes" id="UP001209540"/>
    </source>
</evidence>
<gene>
    <name evidence="3" type="ORF">BDA99DRAFT_522852</name>
</gene>
<dbReference type="Proteomes" id="UP001209540">
    <property type="component" value="Unassembled WGS sequence"/>
</dbReference>
<dbReference type="AlphaFoldDB" id="A0AAD5JR95"/>
<evidence type="ECO:0000256" key="1">
    <source>
        <dbReference type="SAM" id="Coils"/>
    </source>
</evidence>
<evidence type="ECO:0000313" key="3">
    <source>
        <dbReference type="EMBL" id="KAI9250569.1"/>
    </source>
</evidence>
<dbReference type="EMBL" id="JAIXMP010000032">
    <property type="protein sequence ID" value="KAI9250569.1"/>
    <property type="molecule type" value="Genomic_DNA"/>
</dbReference>
<feature type="region of interest" description="Disordered" evidence="2">
    <location>
        <begin position="61"/>
        <end position="91"/>
    </location>
</feature>
<organism evidence="3 4">
    <name type="scientific">Phascolomyces articulosus</name>
    <dbReference type="NCBI Taxonomy" id="60185"/>
    <lineage>
        <taxon>Eukaryota</taxon>
        <taxon>Fungi</taxon>
        <taxon>Fungi incertae sedis</taxon>
        <taxon>Mucoromycota</taxon>
        <taxon>Mucoromycotina</taxon>
        <taxon>Mucoromycetes</taxon>
        <taxon>Mucorales</taxon>
        <taxon>Lichtheimiaceae</taxon>
        <taxon>Phascolomyces</taxon>
    </lineage>
</organism>
<protein>
    <submittedName>
        <fullName evidence="3">Uncharacterized protein</fullName>
    </submittedName>
</protein>
<comment type="caution">
    <text evidence="3">The sequence shown here is derived from an EMBL/GenBank/DDBJ whole genome shotgun (WGS) entry which is preliminary data.</text>
</comment>
<reference evidence="3" key="1">
    <citation type="journal article" date="2022" name="IScience">
        <title>Evolution of zygomycete secretomes and the origins of terrestrial fungal ecologies.</title>
        <authorList>
            <person name="Chang Y."/>
            <person name="Wang Y."/>
            <person name="Mondo S."/>
            <person name="Ahrendt S."/>
            <person name="Andreopoulos W."/>
            <person name="Barry K."/>
            <person name="Beard J."/>
            <person name="Benny G.L."/>
            <person name="Blankenship S."/>
            <person name="Bonito G."/>
            <person name="Cuomo C."/>
            <person name="Desiro A."/>
            <person name="Gervers K.A."/>
            <person name="Hundley H."/>
            <person name="Kuo A."/>
            <person name="LaButti K."/>
            <person name="Lang B.F."/>
            <person name="Lipzen A."/>
            <person name="O'Donnell K."/>
            <person name="Pangilinan J."/>
            <person name="Reynolds N."/>
            <person name="Sandor L."/>
            <person name="Smith M.E."/>
            <person name="Tsang A."/>
            <person name="Grigoriev I.V."/>
            <person name="Stajich J.E."/>
            <person name="Spatafora J.W."/>
        </authorList>
    </citation>
    <scope>NUCLEOTIDE SEQUENCE</scope>
    <source>
        <strain evidence="3">RSA 2281</strain>
    </source>
</reference>
<reference evidence="3" key="2">
    <citation type="submission" date="2023-02" db="EMBL/GenBank/DDBJ databases">
        <authorList>
            <consortium name="DOE Joint Genome Institute"/>
            <person name="Mondo S.J."/>
            <person name="Chang Y."/>
            <person name="Wang Y."/>
            <person name="Ahrendt S."/>
            <person name="Andreopoulos W."/>
            <person name="Barry K."/>
            <person name="Beard J."/>
            <person name="Benny G.L."/>
            <person name="Blankenship S."/>
            <person name="Bonito G."/>
            <person name="Cuomo C."/>
            <person name="Desiro A."/>
            <person name="Gervers K.A."/>
            <person name="Hundley H."/>
            <person name="Kuo A."/>
            <person name="LaButti K."/>
            <person name="Lang B.F."/>
            <person name="Lipzen A."/>
            <person name="O'Donnell K."/>
            <person name="Pangilinan J."/>
            <person name="Reynolds N."/>
            <person name="Sandor L."/>
            <person name="Smith M.W."/>
            <person name="Tsang A."/>
            <person name="Grigoriev I.V."/>
            <person name="Stajich J.E."/>
            <person name="Spatafora J.W."/>
        </authorList>
    </citation>
    <scope>NUCLEOTIDE SEQUENCE</scope>
    <source>
        <strain evidence="3">RSA 2281</strain>
    </source>
</reference>
<name>A0AAD5JR95_9FUNG</name>
<accession>A0AAD5JR95</accession>
<keyword evidence="4" id="KW-1185">Reference proteome</keyword>